<accession>A0A2X3IQW0</accession>
<reference evidence="1 2" key="1">
    <citation type="submission" date="2018-06" db="EMBL/GenBank/DDBJ databases">
        <authorList>
            <consortium name="Pathogen Informatics"/>
            <person name="Doyle S."/>
        </authorList>
    </citation>
    <scope>NUCLEOTIDE SEQUENCE [LARGE SCALE GENOMIC DNA]</scope>
    <source>
        <strain evidence="1 2">NCTC9645</strain>
    </source>
</reference>
<dbReference type="Proteomes" id="UP000250675">
    <property type="component" value="Unassembled WGS sequence"/>
</dbReference>
<gene>
    <name evidence="1" type="ORF">NCTC9645_06895</name>
</gene>
<organism evidence="1 2">
    <name type="scientific">Klebsiella pneumoniae</name>
    <dbReference type="NCBI Taxonomy" id="573"/>
    <lineage>
        <taxon>Bacteria</taxon>
        <taxon>Pseudomonadati</taxon>
        <taxon>Pseudomonadota</taxon>
        <taxon>Gammaproteobacteria</taxon>
        <taxon>Enterobacterales</taxon>
        <taxon>Enterobacteriaceae</taxon>
        <taxon>Klebsiella/Raoultella group</taxon>
        <taxon>Klebsiella</taxon>
        <taxon>Klebsiella pneumoniae complex</taxon>
    </lineage>
</organism>
<dbReference type="REBASE" id="381261">
    <property type="entry name" value="Kpns9645ORF6894P"/>
</dbReference>
<proteinExistence type="predicted"/>
<protein>
    <recommendedName>
        <fullName evidence="3">Endonuclease</fullName>
    </recommendedName>
</protein>
<evidence type="ECO:0008006" key="3">
    <source>
        <dbReference type="Google" id="ProtNLM"/>
    </source>
</evidence>
<name>A0A2X3IQW0_KLEPN</name>
<evidence type="ECO:0000313" key="2">
    <source>
        <dbReference type="Proteomes" id="UP000250675"/>
    </source>
</evidence>
<sequence>MSKDKKDRSKNRYHQLVEKIFFDKYVDGDLEVLFERLEINSAAKDLGIDLPSNVGDVIYSIRFRTPMPESIMLTQPEGKEWIIELAGRSKYRFRLVTISRILPNPNMVAIKIPDNTPEIITGYSLDDEQALLAKVRYNRLIDIFLGITTYSLQNHLRTTVKGIGQIEIDELYVGIDKYGCHYIIPVQAKGGTDQISMVQTSQDTAWCEQKYPNVRCRAISAQFVSSDLIALFELKIDEGQVKLIEERHYKLVPAKELDSSDISNYRMSV</sequence>
<dbReference type="AlphaFoldDB" id="A0A2X3IQW0"/>
<evidence type="ECO:0000313" key="1">
    <source>
        <dbReference type="EMBL" id="SQC88737.1"/>
    </source>
</evidence>
<dbReference type="EMBL" id="UASO01000015">
    <property type="protein sequence ID" value="SQC88737.1"/>
    <property type="molecule type" value="Genomic_DNA"/>
</dbReference>